<dbReference type="PROSITE" id="PS51186">
    <property type="entry name" value="GNAT"/>
    <property type="match status" value="1"/>
</dbReference>
<keyword evidence="5" id="KW-1185">Reference proteome</keyword>
<dbReference type="GO" id="GO:0016747">
    <property type="term" value="F:acyltransferase activity, transferring groups other than amino-acyl groups"/>
    <property type="evidence" value="ECO:0007669"/>
    <property type="project" value="InterPro"/>
</dbReference>
<keyword evidence="2" id="KW-0012">Acyltransferase</keyword>
<dbReference type="EMBL" id="JACHMI010000001">
    <property type="protein sequence ID" value="MBB6547102.1"/>
    <property type="molecule type" value="Genomic_DNA"/>
</dbReference>
<dbReference type="Gene3D" id="3.40.630.30">
    <property type="match status" value="1"/>
</dbReference>
<dbReference type="AlphaFoldDB" id="A0A7X0NPC6"/>
<evidence type="ECO:0000256" key="2">
    <source>
        <dbReference type="ARBA" id="ARBA00023315"/>
    </source>
</evidence>
<evidence type="ECO:0000313" key="5">
    <source>
        <dbReference type="Proteomes" id="UP000565579"/>
    </source>
</evidence>
<keyword evidence="1 4" id="KW-0808">Transferase</keyword>
<evidence type="ECO:0000256" key="1">
    <source>
        <dbReference type="ARBA" id="ARBA00022679"/>
    </source>
</evidence>
<dbReference type="SUPFAM" id="SSF55729">
    <property type="entry name" value="Acyl-CoA N-acyltransferases (Nat)"/>
    <property type="match status" value="1"/>
</dbReference>
<feature type="domain" description="N-acetyltransferase" evidence="3">
    <location>
        <begin position="1"/>
        <end position="172"/>
    </location>
</feature>
<dbReference type="InterPro" id="IPR050832">
    <property type="entry name" value="Bact_Acetyltransf"/>
</dbReference>
<evidence type="ECO:0000259" key="3">
    <source>
        <dbReference type="PROSITE" id="PS51186"/>
    </source>
</evidence>
<sequence>MTRLNPTEIIALYRRCYADPPWSETPEQLDAYADRLAEALEHPFFRAWVERDRDGRLLGICYGWPTPADLSGSRIYDLLKSSFGAPAVSRMTSGSFEVVDLFVHPEVRGKGIASALLSQAVAGWPKAWLITSSQAPAARLYHRLGWREAGPLVGLDEPPLGLFTLEGDQRIAREQ</sequence>
<dbReference type="InterPro" id="IPR016181">
    <property type="entry name" value="Acyl_CoA_acyltransferase"/>
</dbReference>
<accession>A0A7X0NPC6</accession>
<comment type="caution">
    <text evidence="4">The sequence shown here is derived from an EMBL/GenBank/DDBJ whole genome shotgun (WGS) entry which is preliminary data.</text>
</comment>
<dbReference type="RefSeq" id="WP_185101796.1">
    <property type="nucleotide sequence ID" value="NZ_BAAAXY010000268.1"/>
</dbReference>
<dbReference type="PANTHER" id="PTHR43877">
    <property type="entry name" value="AMINOALKYLPHOSPHONATE N-ACETYLTRANSFERASE-RELATED-RELATED"/>
    <property type="match status" value="1"/>
</dbReference>
<dbReference type="Pfam" id="PF13508">
    <property type="entry name" value="Acetyltransf_7"/>
    <property type="match status" value="1"/>
</dbReference>
<reference evidence="4 5" key="1">
    <citation type="submission" date="2020-08" db="EMBL/GenBank/DDBJ databases">
        <title>Sequencing the genomes of 1000 actinobacteria strains.</title>
        <authorList>
            <person name="Klenk H.-P."/>
        </authorList>
    </citation>
    <scope>NUCLEOTIDE SEQUENCE [LARGE SCALE GENOMIC DNA]</scope>
    <source>
        <strain evidence="4 5">DSM 43768</strain>
    </source>
</reference>
<dbReference type="InterPro" id="IPR000182">
    <property type="entry name" value="GNAT_dom"/>
</dbReference>
<dbReference type="CDD" id="cd04301">
    <property type="entry name" value="NAT_SF"/>
    <property type="match status" value="1"/>
</dbReference>
<protein>
    <submittedName>
        <fullName evidence="4">GNAT superfamily N-acetyltransferase</fullName>
    </submittedName>
</protein>
<name>A0A7X0NPC6_9ACTN</name>
<dbReference type="Proteomes" id="UP000565579">
    <property type="component" value="Unassembled WGS sequence"/>
</dbReference>
<proteinExistence type="predicted"/>
<organism evidence="4 5">
    <name type="scientific">Nonomuraea rubra</name>
    <dbReference type="NCBI Taxonomy" id="46180"/>
    <lineage>
        <taxon>Bacteria</taxon>
        <taxon>Bacillati</taxon>
        <taxon>Actinomycetota</taxon>
        <taxon>Actinomycetes</taxon>
        <taxon>Streptosporangiales</taxon>
        <taxon>Streptosporangiaceae</taxon>
        <taxon>Nonomuraea</taxon>
    </lineage>
</organism>
<gene>
    <name evidence="4" type="ORF">HD593_001897</name>
</gene>
<evidence type="ECO:0000313" key="4">
    <source>
        <dbReference type="EMBL" id="MBB6547102.1"/>
    </source>
</evidence>